<dbReference type="AlphaFoldDB" id="A0AAN9EPE4"/>
<keyword evidence="2" id="KW-1185">Reference proteome</keyword>
<reference evidence="1 2" key="1">
    <citation type="submission" date="2024-01" db="EMBL/GenBank/DDBJ databases">
        <title>The genomes of 5 underutilized Papilionoideae crops provide insights into root nodulation and disease resistanc.</title>
        <authorList>
            <person name="Yuan L."/>
        </authorList>
    </citation>
    <scope>NUCLEOTIDE SEQUENCE [LARGE SCALE GENOMIC DNA]</scope>
    <source>
        <strain evidence="1">ZHUSHIDOU_FW_LH</strain>
        <tissue evidence="1">Leaf</tissue>
    </source>
</reference>
<organism evidence="1 2">
    <name type="scientific">Crotalaria pallida</name>
    <name type="common">Smooth rattlebox</name>
    <name type="synonym">Crotalaria striata</name>
    <dbReference type="NCBI Taxonomy" id="3830"/>
    <lineage>
        <taxon>Eukaryota</taxon>
        <taxon>Viridiplantae</taxon>
        <taxon>Streptophyta</taxon>
        <taxon>Embryophyta</taxon>
        <taxon>Tracheophyta</taxon>
        <taxon>Spermatophyta</taxon>
        <taxon>Magnoliopsida</taxon>
        <taxon>eudicotyledons</taxon>
        <taxon>Gunneridae</taxon>
        <taxon>Pentapetalae</taxon>
        <taxon>rosids</taxon>
        <taxon>fabids</taxon>
        <taxon>Fabales</taxon>
        <taxon>Fabaceae</taxon>
        <taxon>Papilionoideae</taxon>
        <taxon>50 kb inversion clade</taxon>
        <taxon>genistoids sensu lato</taxon>
        <taxon>core genistoids</taxon>
        <taxon>Crotalarieae</taxon>
        <taxon>Crotalaria</taxon>
    </lineage>
</organism>
<accession>A0AAN9EPE4</accession>
<evidence type="ECO:0000313" key="1">
    <source>
        <dbReference type="EMBL" id="KAK7260961.1"/>
    </source>
</evidence>
<protein>
    <submittedName>
        <fullName evidence="1">Uncharacterized protein</fullName>
    </submittedName>
</protein>
<gene>
    <name evidence="1" type="ORF">RIF29_27264</name>
</gene>
<dbReference type="Proteomes" id="UP001372338">
    <property type="component" value="Unassembled WGS sequence"/>
</dbReference>
<sequence length="76" mass="8827">MFEIGCNLFYSILNCDRHRYSFVSNIIYLPELIEVGSVHRLVCCGLGPRAVTLALAFELQARFMYWITKKYLGYAK</sequence>
<name>A0AAN9EPE4_CROPI</name>
<evidence type="ECO:0000313" key="2">
    <source>
        <dbReference type="Proteomes" id="UP001372338"/>
    </source>
</evidence>
<proteinExistence type="predicted"/>
<dbReference type="EMBL" id="JAYWIO010000005">
    <property type="protein sequence ID" value="KAK7260961.1"/>
    <property type="molecule type" value="Genomic_DNA"/>
</dbReference>
<comment type="caution">
    <text evidence="1">The sequence shown here is derived from an EMBL/GenBank/DDBJ whole genome shotgun (WGS) entry which is preliminary data.</text>
</comment>